<accession>A0A3E0DX62</accession>
<dbReference type="EMBL" id="QUNG01000001">
    <property type="protein sequence ID" value="REG86681.1"/>
    <property type="molecule type" value="Genomic_DNA"/>
</dbReference>
<evidence type="ECO:0000313" key="2">
    <source>
        <dbReference type="Proteomes" id="UP000256542"/>
    </source>
</evidence>
<keyword evidence="2" id="KW-1185">Reference proteome</keyword>
<comment type="caution">
    <text evidence="1">The sequence shown here is derived from an EMBL/GenBank/DDBJ whole genome shotgun (WGS) entry which is preliminary data.</text>
</comment>
<protein>
    <submittedName>
        <fullName evidence="1">Uncharacterized protein</fullName>
    </submittedName>
</protein>
<name>A0A3E0DX62_9GAMM</name>
<dbReference type="AlphaFoldDB" id="A0A3E0DX62"/>
<sequence length="41" mass="4572">MALVLVNGVSVSRVKGLILIQGEVFYYWLSNANHGLSTFFK</sequence>
<gene>
    <name evidence="1" type="ORF">DFP81_101246</name>
</gene>
<evidence type="ECO:0000313" key="1">
    <source>
        <dbReference type="EMBL" id="REG86681.1"/>
    </source>
</evidence>
<organism evidence="1 2">
    <name type="scientific">Marinomonas pollencensis</name>
    <dbReference type="NCBI Taxonomy" id="491954"/>
    <lineage>
        <taxon>Bacteria</taxon>
        <taxon>Pseudomonadati</taxon>
        <taxon>Pseudomonadota</taxon>
        <taxon>Gammaproteobacteria</taxon>
        <taxon>Oceanospirillales</taxon>
        <taxon>Oceanospirillaceae</taxon>
        <taxon>Marinomonas</taxon>
    </lineage>
</organism>
<reference evidence="1 2" key="1">
    <citation type="submission" date="2018-08" db="EMBL/GenBank/DDBJ databases">
        <title>Genomic Encyclopedia of Type Strains, Phase III (KMG-III): the genomes of soil and plant-associated and newly described type strains.</title>
        <authorList>
            <person name="Whitman W."/>
        </authorList>
    </citation>
    <scope>NUCLEOTIDE SEQUENCE [LARGE SCALE GENOMIC DNA]</scope>
    <source>
        <strain evidence="1 2">CECT 7375</strain>
    </source>
</reference>
<dbReference type="Proteomes" id="UP000256542">
    <property type="component" value="Unassembled WGS sequence"/>
</dbReference>
<proteinExistence type="predicted"/>